<dbReference type="AlphaFoldDB" id="A0A8H3QRZ0"/>
<proteinExistence type="predicted"/>
<evidence type="ECO:0000313" key="2">
    <source>
        <dbReference type="Proteomes" id="UP000615446"/>
    </source>
</evidence>
<evidence type="ECO:0000313" key="1">
    <source>
        <dbReference type="EMBL" id="GES89661.1"/>
    </source>
</evidence>
<name>A0A8H3QRZ0_9GLOM</name>
<dbReference type="OrthoDB" id="2391221at2759"/>
<sequence>MLLKGISDYNGYERALEVFYDILEDKTFEFSGSTTKTIAYLILTQQLLKPDQYILDLEYAKHQEDTNSEYYTRSKYIQCEDDYIVDICKERYCIINRTSVSYGDAFLKLDINLHNNPNEVHQYKKCTKNTFNGTNFINENKKSSSSRDFFLLFTITKVNNLELPENSGLIDSSNWRKYFGVFTGRAFTYANINSLNINTADKRDLQLVKRISETQADIIISTRKKRKLTETEKKILMFMLKKFKYE</sequence>
<accession>A0A8H3QRZ0</accession>
<gene>
    <name evidence="1" type="ORF">RCL2_001654900</name>
</gene>
<dbReference type="EMBL" id="BLAL01000191">
    <property type="protein sequence ID" value="GES89661.1"/>
    <property type="molecule type" value="Genomic_DNA"/>
</dbReference>
<dbReference type="Proteomes" id="UP000615446">
    <property type="component" value="Unassembled WGS sequence"/>
</dbReference>
<organism evidence="1 2">
    <name type="scientific">Rhizophagus clarus</name>
    <dbReference type="NCBI Taxonomy" id="94130"/>
    <lineage>
        <taxon>Eukaryota</taxon>
        <taxon>Fungi</taxon>
        <taxon>Fungi incertae sedis</taxon>
        <taxon>Mucoromycota</taxon>
        <taxon>Glomeromycotina</taxon>
        <taxon>Glomeromycetes</taxon>
        <taxon>Glomerales</taxon>
        <taxon>Glomeraceae</taxon>
        <taxon>Rhizophagus</taxon>
    </lineage>
</organism>
<dbReference type="InterPro" id="IPR010994">
    <property type="entry name" value="RuvA_2-like"/>
</dbReference>
<reference evidence="1" key="1">
    <citation type="submission" date="2019-10" db="EMBL/GenBank/DDBJ databases">
        <title>Conservation and host-specific expression of non-tandemly repeated heterogenous ribosome RNA gene in arbuscular mycorrhizal fungi.</title>
        <authorList>
            <person name="Maeda T."/>
            <person name="Kobayashi Y."/>
            <person name="Nakagawa T."/>
            <person name="Ezawa T."/>
            <person name="Yamaguchi K."/>
            <person name="Bino T."/>
            <person name="Nishimoto Y."/>
            <person name="Shigenobu S."/>
            <person name="Kawaguchi M."/>
        </authorList>
    </citation>
    <scope>NUCLEOTIDE SEQUENCE</scope>
    <source>
        <strain evidence="1">HR1</strain>
    </source>
</reference>
<dbReference type="SUPFAM" id="SSF47781">
    <property type="entry name" value="RuvA domain 2-like"/>
    <property type="match status" value="1"/>
</dbReference>
<comment type="caution">
    <text evidence="1">The sequence shown here is derived from an EMBL/GenBank/DDBJ whole genome shotgun (WGS) entry which is preliminary data.</text>
</comment>
<protein>
    <submittedName>
        <fullName evidence="1">Crinkler (CRN) family protein, putative</fullName>
    </submittedName>
</protein>